<dbReference type="Gene3D" id="1.10.10.60">
    <property type="entry name" value="Homeodomain-like"/>
    <property type="match status" value="1"/>
</dbReference>
<dbReference type="InterPro" id="IPR018060">
    <property type="entry name" value="HTH_AraC"/>
</dbReference>
<dbReference type="Gene3D" id="2.60.120.10">
    <property type="entry name" value="Jelly Rolls"/>
    <property type="match status" value="1"/>
</dbReference>
<dbReference type="SUPFAM" id="SSF46689">
    <property type="entry name" value="Homeodomain-like"/>
    <property type="match status" value="2"/>
</dbReference>
<protein>
    <submittedName>
        <fullName evidence="5">AraC family transcriptional regulator</fullName>
    </submittedName>
</protein>
<dbReference type="SMART" id="SM00342">
    <property type="entry name" value="HTH_ARAC"/>
    <property type="match status" value="1"/>
</dbReference>
<dbReference type="InterPro" id="IPR009057">
    <property type="entry name" value="Homeodomain-like_sf"/>
</dbReference>
<comment type="caution">
    <text evidence="5">The sequence shown here is derived from an EMBL/GenBank/DDBJ whole genome shotgun (WGS) entry which is preliminary data.</text>
</comment>
<gene>
    <name evidence="5" type="ORF">EZM97_21650</name>
</gene>
<proteinExistence type="predicted"/>
<keyword evidence="6" id="KW-1185">Reference proteome</keyword>
<dbReference type="GO" id="GO:0043565">
    <property type="term" value="F:sequence-specific DNA binding"/>
    <property type="evidence" value="ECO:0007669"/>
    <property type="project" value="InterPro"/>
</dbReference>
<dbReference type="PANTHER" id="PTHR46796:SF7">
    <property type="entry name" value="ARAC FAMILY TRANSCRIPTIONAL REGULATOR"/>
    <property type="match status" value="1"/>
</dbReference>
<dbReference type="RefSeq" id="WP_131410686.1">
    <property type="nucleotide sequence ID" value="NZ_SJTG01000003.1"/>
</dbReference>
<dbReference type="InterPro" id="IPR032783">
    <property type="entry name" value="AraC_lig"/>
</dbReference>
<evidence type="ECO:0000256" key="2">
    <source>
        <dbReference type="ARBA" id="ARBA00023125"/>
    </source>
</evidence>
<name>A0A4R0YQV3_9GAMM</name>
<dbReference type="EMBL" id="SJTG01000003">
    <property type="protein sequence ID" value="TCI08855.1"/>
    <property type="molecule type" value="Genomic_DNA"/>
</dbReference>
<organism evidence="5 6">
    <name type="scientific">Dyella soli</name>
    <dbReference type="NCBI Taxonomy" id="522319"/>
    <lineage>
        <taxon>Bacteria</taxon>
        <taxon>Pseudomonadati</taxon>
        <taxon>Pseudomonadota</taxon>
        <taxon>Gammaproteobacteria</taxon>
        <taxon>Lysobacterales</taxon>
        <taxon>Rhodanobacteraceae</taxon>
        <taxon>Dyella</taxon>
    </lineage>
</organism>
<dbReference type="InterPro" id="IPR014710">
    <property type="entry name" value="RmlC-like_jellyroll"/>
</dbReference>
<evidence type="ECO:0000256" key="3">
    <source>
        <dbReference type="ARBA" id="ARBA00023163"/>
    </source>
</evidence>
<accession>A0A4R0YQV3</accession>
<keyword evidence="2" id="KW-0238">DNA-binding</keyword>
<dbReference type="Pfam" id="PF12852">
    <property type="entry name" value="Cupin_6"/>
    <property type="match status" value="1"/>
</dbReference>
<reference evidence="5 6" key="1">
    <citation type="submission" date="2019-02" db="EMBL/GenBank/DDBJ databases">
        <title>Dyella amyloliquefaciens sp. nov., isolated from forest soil.</title>
        <authorList>
            <person name="Gao Z.-H."/>
            <person name="Qiu L.-H."/>
        </authorList>
    </citation>
    <scope>NUCLEOTIDE SEQUENCE [LARGE SCALE GENOMIC DNA]</scope>
    <source>
        <strain evidence="5 6">KACC 12747</strain>
    </source>
</reference>
<dbReference type="InterPro" id="IPR050204">
    <property type="entry name" value="AraC_XylS_family_regulators"/>
</dbReference>
<evidence type="ECO:0000256" key="1">
    <source>
        <dbReference type="ARBA" id="ARBA00023015"/>
    </source>
</evidence>
<dbReference type="Proteomes" id="UP000291822">
    <property type="component" value="Unassembled WGS sequence"/>
</dbReference>
<evidence type="ECO:0000259" key="4">
    <source>
        <dbReference type="PROSITE" id="PS01124"/>
    </source>
</evidence>
<dbReference type="SUPFAM" id="SSF51182">
    <property type="entry name" value="RmlC-like cupins"/>
    <property type="match status" value="1"/>
</dbReference>
<evidence type="ECO:0000313" key="5">
    <source>
        <dbReference type="EMBL" id="TCI08855.1"/>
    </source>
</evidence>
<feature type="domain" description="HTH araC/xylS-type" evidence="4">
    <location>
        <begin position="204"/>
        <end position="302"/>
    </location>
</feature>
<dbReference type="AlphaFoldDB" id="A0A4R0YQV3"/>
<keyword evidence="1" id="KW-0805">Transcription regulation</keyword>
<dbReference type="PANTHER" id="PTHR46796">
    <property type="entry name" value="HTH-TYPE TRANSCRIPTIONAL ACTIVATOR RHAS-RELATED"/>
    <property type="match status" value="1"/>
</dbReference>
<sequence>MDSLSHLVHMLSPTGTVDLLCRYVGAWALDNGPAPPGHVPYHVVLRGRARLRSGQQTLELAAGDVLMFPHGARHTLVSAVDADDLAPPPTPSETQHFNGVVTEVEQQGEGEPYDMLCGNFVLGDAGSALMRSLPEVVRVVAGPRTGLIALIEMMRAETMEPRPGGAAVVSELSTALFALVLRSLVSEQALGTGVLALMADPRLSRAVEAVLRDPAQHWTLAGMAAQALMSRATFARQFAQTGGITPMEWVADVRMELAARLLTRENLTAGQVAERCGYASEAAFGRAFREHVGETPGAFRRQQRQRREAAMAAGSA</sequence>
<dbReference type="Pfam" id="PF12833">
    <property type="entry name" value="HTH_18"/>
    <property type="match status" value="1"/>
</dbReference>
<keyword evidence="3" id="KW-0804">Transcription</keyword>
<evidence type="ECO:0000313" key="6">
    <source>
        <dbReference type="Proteomes" id="UP000291822"/>
    </source>
</evidence>
<dbReference type="InterPro" id="IPR011051">
    <property type="entry name" value="RmlC_Cupin_sf"/>
</dbReference>
<dbReference type="PROSITE" id="PS01124">
    <property type="entry name" value="HTH_ARAC_FAMILY_2"/>
    <property type="match status" value="1"/>
</dbReference>
<dbReference type="GO" id="GO:0003700">
    <property type="term" value="F:DNA-binding transcription factor activity"/>
    <property type="evidence" value="ECO:0007669"/>
    <property type="project" value="InterPro"/>
</dbReference>